<evidence type="ECO:0000256" key="9">
    <source>
        <dbReference type="RuleBase" id="RU003945"/>
    </source>
</evidence>
<keyword evidence="5" id="KW-0653">Protein transport</keyword>
<dbReference type="Proteomes" id="UP000184035">
    <property type="component" value="Unassembled WGS sequence"/>
</dbReference>
<keyword evidence="8" id="KW-0143">Chaperone</keyword>
<dbReference type="OrthoDB" id="9780552at2"/>
<dbReference type="PRINTS" id="PR00701">
    <property type="entry name" value="60KDINNERMP"/>
</dbReference>
<dbReference type="InterPro" id="IPR001708">
    <property type="entry name" value="YidC/ALB3/OXA1/COX18"/>
</dbReference>
<evidence type="ECO:0000256" key="4">
    <source>
        <dbReference type="ARBA" id="ARBA00022692"/>
    </source>
</evidence>
<dbReference type="CDD" id="cd20070">
    <property type="entry name" value="5TM_YidC_Alb3"/>
    <property type="match status" value="1"/>
</dbReference>
<accession>A0A1M4X324</accession>
<feature type="transmembrane region" description="Helical" evidence="10">
    <location>
        <begin position="180"/>
        <end position="202"/>
    </location>
</feature>
<evidence type="ECO:0000313" key="13">
    <source>
        <dbReference type="Proteomes" id="UP000184035"/>
    </source>
</evidence>
<dbReference type="STRING" id="1533.SAMN05443638_11564"/>
<feature type="transmembrane region" description="Helical" evidence="10">
    <location>
        <begin position="34"/>
        <end position="55"/>
    </location>
</feature>
<dbReference type="InterPro" id="IPR047196">
    <property type="entry name" value="YidC_ALB_C"/>
</dbReference>
<comment type="subcellular location">
    <subcellularLocation>
        <location evidence="1">Cell membrane</location>
        <topology evidence="1">Multi-pass membrane protein</topology>
    </subcellularLocation>
    <subcellularLocation>
        <location evidence="9">Membrane</location>
        <topology evidence="9">Multi-pass membrane protein</topology>
    </subcellularLocation>
</comment>
<dbReference type="GO" id="GO:0015031">
    <property type="term" value="P:protein transport"/>
    <property type="evidence" value="ECO:0007669"/>
    <property type="project" value="UniProtKB-KW"/>
</dbReference>
<dbReference type="NCBIfam" id="TIGR03592">
    <property type="entry name" value="yidC_oxa1_cterm"/>
    <property type="match status" value="1"/>
</dbReference>
<evidence type="ECO:0000313" key="12">
    <source>
        <dbReference type="EMBL" id="SHE87850.1"/>
    </source>
</evidence>
<feature type="transmembrane region" description="Helical" evidence="10">
    <location>
        <begin position="115"/>
        <end position="135"/>
    </location>
</feature>
<dbReference type="EMBL" id="FQVM01000015">
    <property type="protein sequence ID" value="SHE87850.1"/>
    <property type="molecule type" value="Genomic_DNA"/>
</dbReference>
<feature type="domain" description="Membrane insertase YidC/Oxa/ALB C-terminal" evidence="11">
    <location>
        <begin position="35"/>
        <end position="215"/>
    </location>
</feature>
<evidence type="ECO:0000256" key="1">
    <source>
        <dbReference type="ARBA" id="ARBA00004651"/>
    </source>
</evidence>
<reference evidence="12 13" key="1">
    <citation type="submission" date="2016-11" db="EMBL/GenBank/DDBJ databases">
        <authorList>
            <person name="Jaros S."/>
            <person name="Januszkiewicz K."/>
            <person name="Wedrychowicz H."/>
        </authorList>
    </citation>
    <scope>NUCLEOTIDE SEQUENCE [LARGE SCALE GENOMIC DNA]</scope>
    <source>
        <strain evidence="12 13">DSM 2631</strain>
    </source>
</reference>
<dbReference type="RefSeq" id="WP_072896311.1">
    <property type="nucleotide sequence ID" value="NZ_FQVM01000015.1"/>
</dbReference>
<keyword evidence="3" id="KW-1003">Cell membrane</keyword>
<keyword evidence="2" id="KW-0813">Transport</keyword>
<evidence type="ECO:0000256" key="6">
    <source>
        <dbReference type="ARBA" id="ARBA00022989"/>
    </source>
</evidence>
<organism evidence="12 13">
    <name type="scientific">Clostridium fallax</name>
    <dbReference type="NCBI Taxonomy" id="1533"/>
    <lineage>
        <taxon>Bacteria</taxon>
        <taxon>Bacillati</taxon>
        <taxon>Bacillota</taxon>
        <taxon>Clostridia</taxon>
        <taxon>Eubacteriales</taxon>
        <taxon>Clostridiaceae</taxon>
        <taxon>Clostridium</taxon>
    </lineage>
</organism>
<feature type="transmembrane region" description="Helical" evidence="10">
    <location>
        <begin position="92"/>
        <end position="109"/>
    </location>
</feature>
<dbReference type="PANTHER" id="PTHR12428">
    <property type="entry name" value="OXA1"/>
    <property type="match status" value="1"/>
</dbReference>
<dbReference type="GO" id="GO:0032977">
    <property type="term" value="F:membrane insertase activity"/>
    <property type="evidence" value="ECO:0007669"/>
    <property type="project" value="InterPro"/>
</dbReference>
<protein>
    <submittedName>
        <fullName evidence="12">Protein translocase subunit yidC</fullName>
    </submittedName>
</protein>
<name>A0A1M4X324_9CLOT</name>
<evidence type="ECO:0000256" key="2">
    <source>
        <dbReference type="ARBA" id="ARBA00022448"/>
    </source>
</evidence>
<evidence type="ECO:0000256" key="5">
    <source>
        <dbReference type="ARBA" id="ARBA00022927"/>
    </source>
</evidence>
<feature type="transmembrane region" description="Helical" evidence="10">
    <location>
        <begin position="142"/>
        <end position="160"/>
    </location>
</feature>
<evidence type="ECO:0000256" key="10">
    <source>
        <dbReference type="SAM" id="Phobius"/>
    </source>
</evidence>
<keyword evidence="13" id="KW-1185">Reference proteome</keyword>
<gene>
    <name evidence="12" type="ORF">SAMN05443638_11564</name>
</gene>
<feature type="transmembrane region" description="Helical" evidence="10">
    <location>
        <begin position="7"/>
        <end position="28"/>
    </location>
</feature>
<evidence type="ECO:0000256" key="3">
    <source>
        <dbReference type="ARBA" id="ARBA00022475"/>
    </source>
</evidence>
<proteinExistence type="inferred from homology"/>
<dbReference type="Pfam" id="PF02096">
    <property type="entry name" value="60KD_IMP"/>
    <property type="match status" value="1"/>
</dbReference>
<keyword evidence="7 10" id="KW-0472">Membrane</keyword>
<comment type="similarity">
    <text evidence="9">Belongs to the OXA1/ALB3/YidC family.</text>
</comment>
<sequence>MYTVLKPIIALLTMVFNGLHQFIVSIGVTNSGVSYVLAVLLVTVIVRLILLPLNIKQMKSQTKMQELQPKMQQLQNKYKNDPQKQQMEIMKLYKEFGVSPFSGCLPLLIQMPILFSLYYVFMGINIGGASFLWLADLQQPDPYYILPILSTVTTFLSTYMMSKSTPSQNTGGMNMNSMNIVMSLMSGFIALRIGSLLVLYWIMGNLIQIIQNYFLIVLPAKKKKHEEARKNN</sequence>
<dbReference type="AlphaFoldDB" id="A0A1M4X324"/>
<evidence type="ECO:0000259" key="11">
    <source>
        <dbReference type="Pfam" id="PF02096"/>
    </source>
</evidence>
<keyword evidence="6 10" id="KW-1133">Transmembrane helix</keyword>
<dbReference type="GO" id="GO:0005886">
    <property type="term" value="C:plasma membrane"/>
    <property type="evidence" value="ECO:0007669"/>
    <property type="project" value="UniProtKB-SubCell"/>
</dbReference>
<evidence type="ECO:0000256" key="8">
    <source>
        <dbReference type="ARBA" id="ARBA00023186"/>
    </source>
</evidence>
<dbReference type="InterPro" id="IPR028055">
    <property type="entry name" value="YidC/Oxa/ALB_C"/>
</dbReference>
<dbReference type="GO" id="GO:0051205">
    <property type="term" value="P:protein insertion into membrane"/>
    <property type="evidence" value="ECO:0007669"/>
    <property type="project" value="TreeGrafter"/>
</dbReference>
<evidence type="ECO:0000256" key="7">
    <source>
        <dbReference type="ARBA" id="ARBA00023136"/>
    </source>
</evidence>
<dbReference type="PANTHER" id="PTHR12428:SF65">
    <property type="entry name" value="CYTOCHROME C OXIDASE ASSEMBLY PROTEIN COX18, MITOCHONDRIAL"/>
    <property type="match status" value="1"/>
</dbReference>
<keyword evidence="4 9" id="KW-0812">Transmembrane</keyword>